<dbReference type="EMBL" id="LXQA010013090">
    <property type="protein sequence ID" value="MCH87883.1"/>
    <property type="molecule type" value="Genomic_DNA"/>
</dbReference>
<feature type="signal peptide" evidence="1">
    <location>
        <begin position="1"/>
        <end position="25"/>
    </location>
</feature>
<keyword evidence="3" id="KW-1185">Reference proteome</keyword>
<evidence type="ECO:0000313" key="2">
    <source>
        <dbReference type="EMBL" id="MCH87883.1"/>
    </source>
</evidence>
<comment type="caution">
    <text evidence="2">The sequence shown here is derived from an EMBL/GenBank/DDBJ whole genome shotgun (WGS) entry which is preliminary data.</text>
</comment>
<evidence type="ECO:0000313" key="3">
    <source>
        <dbReference type="Proteomes" id="UP000265520"/>
    </source>
</evidence>
<proteinExistence type="predicted"/>
<dbReference type="AlphaFoldDB" id="A0A392ML15"/>
<name>A0A392ML15_9FABA</name>
<accession>A0A392ML15</accession>
<feature type="chain" id="PRO_5017468354" evidence="1">
    <location>
        <begin position="26"/>
        <end position="111"/>
    </location>
</feature>
<dbReference type="Proteomes" id="UP000265520">
    <property type="component" value="Unassembled WGS sequence"/>
</dbReference>
<feature type="non-terminal residue" evidence="2">
    <location>
        <position position="1"/>
    </location>
</feature>
<keyword evidence="1" id="KW-0732">Signal</keyword>
<protein>
    <submittedName>
        <fullName evidence="2">Uncharacterized protein</fullName>
    </submittedName>
</protein>
<sequence length="111" mass="12570">IITKNYVMMMTISLNLSMLVVHSSASKALHEMSHLALVLASHPILTYSNASKMFDEMSMVKHQEERHRAKGVLKGFSCALQQLKVLHLDTYLIVENLRLAVRRGPILDPRT</sequence>
<gene>
    <name evidence="2" type="ORF">A2U01_0008764</name>
</gene>
<organism evidence="2 3">
    <name type="scientific">Trifolium medium</name>
    <dbReference type="NCBI Taxonomy" id="97028"/>
    <lineage>
        <taxon>Eukaryota</taxon>
        <taxon>Viridiplantae</taxon>
        <taxon>Streptophyta</taxon>
        <taxon>Embryophyta</taxon>
        <taxon>Tracheophyta</taxon>
        <taxon>Spermatophyta</taxon>
        <taxon>Magnoliopsida</taxon>
        <taxon>eudicotyledons</taxon>
        <taxon>Gunneridae</taxon>
        <taxon>Pentapetalae</taxon>
        <taxon>rosids</taxon>
        <taxon>fabids</taxon>
        <taxon>Fabales</taxon>
        <taxon>Fabaceae</taxon>
        <taxon>Papilionoideae</taxon>
        <taxon>50 kb inversion clade</taxon>
        <taxon>NPAAA clade</taxon>
        <taxon>Hologalegina</taxon>
        <taxon>IRL clade</taxon>
        <taxon>Trifolieae</taxon>
        <taxon>Trifolium</taxon>
    </lineage>
</organism>
<reference evidence="2 3" key="1">
    <citation type="journal article" date="2018" name="Front. Plant Sci.">
        <title>Red Clover (Trifolium pratense) and Zigzag Clover (T. medium) - A Picture of Genomic Similarities and Differences.</title>
        <authorList>
            <person name="Dluhosova J."/>
            <person name="Istvanek J."/>
            <person name="Nedelnik J."/>
            <person name="Repkova J."/>
        </authorList>
    </citation>
    <scope>NUCLEOTIDE SEQUENCE [LARGE SCALE GENOMIC DNA]</scope>
    <source>
        <strain evidence="3">cv. 10/8</strain>
        <tissue evidence="2">Leaf</tissue>
    </source>
</reference>
<evidence type="ECO:0000256" key="1">
    <source>
        <dbReference type="SAM" id="SignalP"/>
    </source>
</evidence>